<evidence type="ECO:0000256" key="11">
    <source>
        <dbReference type="SAM" id="MobiDB-lite"/>
    </source>
</evidence>
<evidence type="ECO:0000256" key="4">
    <source>
        <dbReference type="ARBA" id="ARBA00022741"/>
    </source>
</evidence>
<dbReference type="InterPro" id="IPR001650">
    <property type="entry name" value="Helicase_C-like"/>
</dbReference>
<dbReference type="PROSITE" id="PS51194">
    <property type="entry name" value="HELICASE_CTER"/>
    <property type="match status" value="1"/>
</dbReference>
<feature type="compositionally biased region" description="Acidic residues" evidence="11">
    <location>
        <begin position="286"/>
        <end position="298"/>
    </location>
</feature>
<evidence type="ECO:0000256" key="10">
    <source>
        <dbReference type="ARBA" id="ARBA00047984"/>
    </source>
</evidence>
<feature type="compositionally biased region" description="Acidic residues" evidence="11">
    <location>
        <begin position="585"/>
        <end position="595"/>
    </location>
</feature>
<dbReference type="EMBL" id="KZ988108">
    <property type="protein sequence ID" value="RKP13101.1"/>
    <property type="molecule type" value="Genomic_DNA"/>
</dbReference>
<dbReference type="OrthoDB" id="10253254at2759"/>
<evidence type="ECO:0000313" key="15">
    <source>
        <dbReference type="Proteomes" id="UP000267251"/>
    </source>
</evidence>
<dbReference type="InterPro" id="IPR003593">
    <property type="entry name" value="AAA+_ATPase"/>
</dbReference>
<protein>
    <recommendedName>
        <fullName evidence="3">RNA helicase</fullName>
        <ecNumber evidence="3">3.6.4.13</ecNumber>
    </recommendedName>
</protein>
<dbReference type="CDD" id="cd18791">
    <property type="entry name" value="SF2_C_RHA"/>
    <property type="match status" value="1"/>
</dbReference>
<keyword evidence="4" id="KW-0547">Nucleotide-binding</keyword>
<comment type="subcellular location">
    <subcellularLocation>
        <location evidence="1">Nucleus</location>
        <location evidence="1">Nucleolus</location>
    </subcellularLocation>
</comment>
<dbReference type="Pfam" id="PF00270">
    <property type="entry name" value="DEAD"/>
    <property type="match status" value="1"/>
</dbReference>
<keyword evidence="7" id="KW-0067">ATP-binding</keyword>
<dbReference type="SUPFAM" id="SSF52540">
    <property type="entry name" value="P-loop containing nucleoside triphosphate hydrolases"/>
    <property type="match status" value="1"/>
</dbReference>
<evidence type="ECO:0000259" key="12">
    <source>
        <dbReference type="PROSITE" id="PS51192"/>
    </source>
</evidence>
<dbReference type="InterPro" id="IPR048333">
    <property type="entry name" value="HA2_WH"/>
</dbReference>
<dbReference type="Pfam" id="PF04408">
    <property type="entry name" value="WHD_HA2"/>
    <property type="match status" value="1"/>
</dbReference>
<keyword evidence="9" id="KW-0539">Nucleus</keyword>
<organism evidence="14 15">
    <name type="scientific">Piptocephalis cylindrospora</name>
    <dbReference type="NCBI Taxonomy" id="1907219"/>
    <lineage>
        <taxon>Eukaryota</taxon>
        <taxon>Fungi</taxon>
        <taxon>Fungi incertae sedis</taxon>
        <taxon>Zoopagomycota</taxon>
        <taxon>Zoopagomycotina</taxon>
        <taxon>Zoopagomycetes</taxon>
        <taxon>Zoopagales</taxon>
        <taxon>Piptocephalidaceae</taxon>
        <taxon>Piptocephalis</taxon>
    </lineage>
</organism>
<comment type="similarity">
    <text evidence="2">Belongs to the DEAD box helicase family. DEAH subfamily.</text>
</comment>
<dbReference type="SMART" id="SM00847">
    <property type="entry name" value="HA2"/>
    <property type="match status" value="1"/>
</dbReference>
<dbReference type="PROSITE" id="PS51192">
    <property type="entry name" value="HELICASE_ATP_BIND_1"/>
    <property type="match status" value="1"/>
</dbReference>
<dbReference type="EC" id="3.6.4.13" evidence="3"/>
<dbReference type="InterPro" id="IPR007502">
    <property type="entry name" value="Helicase-assoc_dom"/>
</dbReference>
<evidence type="ECO:0000256" key="1">
    <source>
        <dbReference type="ARBA" id="ARBA00004604"/>
    </source>
</evidence>
<evidence type="ECO:0000256" key="9">
    <source>
        <dbReference type="ARBA" id="ARBA00023242"/>
    </source>
</evidence>
<dbReference type="GO" id="GO:0000462">
    <property type="term" value="P:maturation of SSU-rRNA from tricistronic rRNA transcript (SSU-rRNA, 5.8S rRNA, LSU-rRNA)"/>
    <property type="evidence" value="ECO:0007669"/>
    <property type="project" value="TreeGrafter"/>
</dbReference>
<proteinExistence type="inferred from homology"/>
<dbReference type="InterPro" id="IPR014001">
    <property type="entry name" value="Helicase_ATP-bd"/>
</dbReference>
<feature type="region of interest" description="Disordered" evidence="11">
    <location>
        <begin position="278"/>
        <end position="350"/>
    </location>
</feature>
<comment type="catalytic activity">
    <reaction evidence="10">
        <text>ATP + H2O = ADP + phosphate + H(+)</text>
        <dbReference type="Rhea" id="RHEA:13065"/>
        <dbReference type="ChEBI" id="CHEBI:15377"/>
        <dbReference type="ChEBI" id="CHEBI:15378"/>
        <dbReference type="ChEBI" id="CHEBI:30616"/>
        <dbReference type="ChEBI" id="CHEBI:43474"/>
        <dbReference type="ChEBI" id="CHEBI:456216"/>
        <dbReference type="EC" id="3.6.4.13"/>
    </reaction>
</comment>
<feature type="compositionally biased region" description="Acidic residues" evidence="11">
    <location>
        <begin position="333"/>
        <end position="348"/>
    </location>
</feature>
<name>A0A4P9Y4M4_9FUNG</name>
<keyword evidence="8" id="KW-0694">RNA-binding</keyword>
<dbReference type="CDD" id="cd17982">
    <property type="entry name" value="DEXHc_DHX37"/>
    <property type="match status" value="1"/>
</dbReference>
<dbReference type="InterPro" id="IPR011545">
    <property type="entry name" value="DEAD/DEAH_box_helicase_dom"/>
</dbReference>
<feature type="region of interest" description="Disordered" evidence="11">
    <location>
        <begin position="580"/>
        <end position="616"/>
    </location>
</feature>
<dbReference type="GO" id="GO:1990904">
    <property type="term" value="C:ribonucleoprotein complex"/>
    <property type="evidence" value="ECO:0007669"/>
    <property type="project" value="UniProtKB-ARBA"/>
</dbReference>
<evidence type="ECO:0000313" key="14">
    <source>
        <dbReference type="EMBL" id="RKP13101.1"/>
    </source>
</evidence>
<sequence>FYVSVNRDPEIQEARLKLPVCGEEQRIMEAITENPVVVICGETGSGKTTQVPQFLYEAGYGDPESDHPGMVGITQPRRVAAVSMAQRVGTELATTPGVVSHQIRYDSTTSPNTRVKFMTDGVLLRELAADFLLRRYSALIIDEAHERSLNTDILIGVLSRIVRLRQEMAKNGEDGVKELRVIIMSATLSVSDFTENKTLFSEPPPVLKVEARQFPVQVHFNRRTPRTDYVGEAFSKACKIHKRLPAGGILIFLSGQAEIQTLCRRLERRFPKVIAGEKRSERETNAEDNVEIEAEEVEWGDRKDELSPDADELKEDGVDDEREPEVDHALLTDSDEEGEDREMDEDDSAGPLHVLPLYSLLSTDRQMRVFDAVPEGARLCVVATNVAETSLTIPGITYVVDAGRVKEREYDTRSGVQTFSVRWTSKASADQRSGRAGRTGPGHCYRLYSSAVFNDHFQPFSSPEISRMPIDGVVLQMKAMGIDRVANFPFPTPPDRMALSKAERLLTYLGALKGEEGGEGGGKAWATHRITPLGTLMSKFPVSPRFAKMLISGQQGGCIPYVIAMVASLTVGNPFIRQDFVHPDDGEDEGQDGETAEEKAQREARRKAYHRAQMMHGKKAQGSDVLKVLNVIGAFECGGADETFCQENFVRYKAMLEIRKLRAQLSHIVQTHLPASAKAAIMDPGMAPPSTKQAELLRQVLLVGYIDQVAIRKSEVDTTKTTTSGRSKGFPYLTMWTGPGSMMEGSGGDTEGLVYIHPASLLHQQRESPAMVIYGELLRGEKRVWMETVTALDPSWIVSLAPAGLCTYGKPLDQPRPVYTDASRTEADVWVVPSFGPRSWPLPPIKVRQQRVGTRWVLSRTLEGNK</sequence>
<dbReference type="SMART" id="SM00490">
    <property type="entry name" value="HELICc"/>
    <property type="match status" value="1"/>
</dbReference>
<feature type="domain" description="Helicase ATP-binding" evidence="12">
    <location>
        <begin position="28"/>
        <end position="206"/>
    </location>
</feature>
<dbReference type="FunFam" id="3.40.50.300:FF:000637">
    <property type="entry name" value="ATP-dependent RNA helicase DHX37/DHR1"/>
    <property type="match status" value="1"/>
</dbReference>
<dbReference type="GO" id="GO:0003723">
    <property type="term" value="F:RNA binding"/>
    <property type="evidence" value="ECO:0007669"/>
    <property type="project" value="UniProtKB-KW"/>
</dbReference>
<dbReference type="PANTHER" id="PTHR18934">
    <property type="entry name" value="ATP-DEPENDENT RNA HELICASE"/>
    <property type="match status" value="1"/>
</dbReference>
<dbReference type="InterPro" id="IPR011709">
    <property type="entry name" value="DEAD-box_helicase_OB_fold"/>
</dbReference>
<dbReference type="InterPro" id="IPR002464">
    <property type="entry name" value="DNA/RNA_helicase_DEAH_CS"/>
</dbReference>
<dbReference type="GO" id="GO:0005730">
    <property type="term" value="C:nucleolus"/>
    <property type="evidence" value="ECO:0007669"/>
    <property type="project" value="UniProtKB-SubCell"/>
</dbReference>
<dbReference type="Pfam" id="PF21010">
    <property type="entry name" value="HA2_C"/>
    <property type="match status" value="1"/>
</dbReference>
<dbReference type="FunFam" id="3.40.50.300:FF:003770">
    <property type="entry name" value="ATP-dependent RNA helicase DHR1, putative"/>
    <property type="match status" value="1"/>
</dbReference>
<gene>
    <name evidence="14" type="ORF">BJ684DRAFT_10530</name>
</gene>
<dbReference type="Pfam" id="PF00271">
    <property type="entry name" value="Helicase_C"/>
    <property type="match status" value="1"/>
</dbReference>
<keyword evidence="5 14" id="KW-0378">Hydrolase</keyword>
<dbReference type="PANTHER" id="PTHR18934:SF99">
    <property type="entry name" value="ATP-DEPENDENT RNA HELICASE DHX37-RELATED"/>
    <property type="match status" value="1"/>
</dbReference>
<dbReference type="AlphaFoldDB" id="A0A4P9Y4M4"/>
<dbReference type="SMART" id="SM00487">
    <property type="entry name" value="DEXDc"/>
    <property type="match status" value="1"/>
</dbReference>
<dbReference type="Gene3D" id="3.40.50.300">
    <property type="entry name" value="P-loop containing nucleotide triphosphate hydrolases"/>
    <property type="match status" value="2"/>
</dbReference>
<feature type="domain" description="Helicase C-terminal" evidence="13">
    <location>
        <begin position="305"/>
        <end position="481"/>
    </location>
</feature>
<evidence type="ECO:0000256" key="5">
    <source>
        <dbReference type="ARBA" id="ARBA00022801"/>
    </source>
</evidence>
<dbReference type="GO" id="GO:0005524">
    <property type="term" value="F:ATP binding"/>
    <property type="evidence" value="ECO:0007669"/>
    <property type="project" value="UniProtKB-KW"/>
</dbReference>
<dbReference type="PROSITE" id="PS00690">
    <property type="entry name" value="DEAH_ATP_HELICASE"/>
    <property type="match status" value="1"/>
</dbReference>
<evidence type="ECO:0000256" key="6">
    <source>
        <dbReference type="ARBA" id="ARBA00022806"/>
    </source>
</evidence>
<dbReference type="SMART" id="SM00382">
    <property type="entry name" value="AAA"/>
    <property type="match status" value="1"/>
</dbReference>
<evidence type="ECO:0000259" key="13">
    <source>
        <dbReference type="PROSITE" id="PS51194"/>
    </source>
</evidence>
<dbReference type="GO" id="GO:0016787">
    <property type="term" value="F:hydrolase activity"/>
    <property type="evidence" value="ECO:0007669"/>
    <property type="project" value="UniProtKB-KW"/>
</dbReference>
<evidence type="ECO:0000256" key="3">
    <source>
        <dbReference type="ARBA" id="ARBA00012552"/>
    </source>
</evidence>
<dbReference type="Pfam" id="PF07717">
    <property type="entry name" value="OB_NTP_bind"/>
    <property type="match status" value="1"/>
</dbReference>
<dbReference type="Proteomes" id="UP000267251">
    <property type="component" value="Unassembled WGS sequence"/>
</dbReference>
<evidence type="ECO:0000256" key="8">
    <source>
        <dbReference type="ARBA" id="ARBA00022884"/>
    </source>
</evidence>
<feature type="compositionally biased region" description="Acidic residues" evidence="11">
    <location>
        <begin position="307"/>
        <end position="324"/>
    </location>
</feature>
<evidence type="ECO:0000256" key="7">
    <source>
        <dbReference type="ARBA" id="ARBA00022840"/>
    </source>
</evidence>
<accession>A0A4P9Y4M4</accession>
<dbReference type="InterPro" id="IPR027417">
    <property type="entry name" value="P-loop_NTPase"/>
</dbReference>
<feature type="non-terminal residue" evidence="14">
    <location>
        <position position="1"/>
    </location>
</feature>
<reference evidence="15" key="1">
    <citation type="journal article" date="2018" name="Nat. Microbiol.">
        <title>Leveraging single-cell genomics to expand the fungal tree of life.</title>
        <authorList>
            <person name="Ahrendt S.R."/>
            <person name="Quandt C.A."/>
            <person name="Ciobanu D."/>
            <person name="Clum A."/>
            <person name="Salamov A."/>
            <person name="Andreopoulos B."/>
            <person name="Cheng J.F."/>
            <person name="Woyke T."/>
            <person name="Pelin A."/>
            <person name="Henrissat B."/>
            <person name="Reynolds N.K."/>
            <person name="Benny G.L."/>
            <person name="Smith M.E."/>
            <person name="James T.Y."/>
            <person name="Grigoriev I.V."/>
        </authorList>
    </citation>
    <scope>NUCLEOTIDE SEQUENCE [LARGE SCALE GENOMIC DNA]</scope>
</reference>
<keyword evidence="15" id="KW-1185">Reference proteome</keyword>
<dbReference type="Gene3D" id="1.20.120.1080">
    <property type="match status" value="1"/>
</dbReference>
<keyword evidence="6" id="KW-0347">Helicase</keyword>
<dbReference type="GO" id="GO:0003724">
    <property type="term" value="F:RNA helicase activity"/>
    <property type="evidence" value="ECO:0007669"/>
    <property type="project" value="UniProtKB-EC"/>
</dbReference>
<evidence type="ECO:0000256" key="2">
    <source>
        <dbReference type="ARBA" id="ARBA00008792"/>
    </source>
</evidence>